<dbReference type="SUPFAM" id="SSF50978">
    <property type="entry name" value="WD40 repeat-like"/>
    <property type="match status" value="1"/>
</dbReference>
<dbReference type="GO" id="GO:0017070">
    <property type="term" value="F:U6 snRNA binding"/>
    <property type="evidence" value="ECO:0007669"/>
    <property type="project" value="TreeGrafter"/>
</dbReference>
<dbReference type="InterPro" id="IPR019775">
    <property type="entry name" value="WD40_repeat_CS"/>
</dbReference>
<evidence type="ECO:0000313" key="4">
    <source>
        <dbReference type="EMBL" id="CAF4344757.1"/>
    </source>
</evidence>
<feature type="repeat" description="WD" evidence="3">
    <location>
        <begin position="25"/>
        <end position="74"/>
    </location>
</feature>
<reference evidence="4" key="1">
    <citation type="submission" date="2021-02" db="EMBL/GenBank/DDBJ databases">
        <authorList>
            <person name="Nowell W R."/>
        </authorList>
    </citation>
    <scope>NUCLEOTIDE SEQUENCE</scope>
</reference>
<dbReference type="InterPro" id="IPR036322">
    <property type="entry name" value="WD40_repeat_dom_sf"/>
</dbReference>
<dbReference type="PANTHER" id="PTHR19846:SF0">
    <property type="entry name" value="PRE-MRNA PROCESSING FACTOR 4"/>
    <property type="match status" value="1"/>
</dbReference>
<gene>
    <name evidence="4" type="ORF">OKA104_LOCUS48480</name>
</gene>
<organism evidence="4 5">
    <name type="scientific">Adineta steineri</name>
    <dbReference type="NCBI Taxonomy" id="433720"/>
    <lineage>
        <taxon>Eukaryota</taxon>
        <taxon>Metazoa</taxon>
        <taxon>Spiralia</taxon>
        <taxon>Gnathifera</taxon>
        <taxon>Rotifera</taxon>
        <taxon>Eurotatoria</taxon>
        <taxon>Bdelloidea</taxon>
        <taxon>Adinetida</taxon>
        <taxon>Adinetidae</taxon>
        <taxon>Adineta</taxon>
    </lineage>
</organism>
<evidence type="ECO:0000313" key="5">
    <source>
        <dbReference type="Proteomes" id="UP000663881"/>
    </source>
</evidence>
<dbReference type="InterPro" id="IPR020472">
    <property type="entry name" value="WD40_PAC1"/>
</dbReference>
<feature type="non-terminal residue" evidence="4">
    <location>
        <position position="1"/>
    </location>
</feature>
<dbReference type="Pfam" id="PF00400">
    <property type="entry name" value="WD40"/>
    <property type="match status" value="3"/>
</dbReference>
<evidence type="ECO:0000256" key="2">
    <source>
        <dbReference type="ARBA" id="ARBA00022737"/>
    </source>
</evidence>
<dbReference type="GO" id="GO:0000398">
    <property type="term" value="P:mRNA splicing, via spliceosome"/>
    <property type="evidence" value="ECO:0007669"/>
    <property type="project" value="TreeGrafter"/>
</dbReference>
<sequence length="150" mass="16782">MVAVSSWSGLCKIWTVPDCRHVRTLRGHTVNACCVSWHPQSTLTQDPAMINLASSAFDGSVKLWNLESDEPIAEIEGHAPFRVAKTKFHPSGRFLATACYDHSWRLWDLETQEEILHQEGHSKAVHDITFQCDGSLTATAGMDAYGRVWD</sequence>
<dbReference type="PROSITE" id="PS50082">
    <property type="entry name" value="WD_REPEATS_2"/>
    <property type="match status" value="3"/>
</dbReference>
<dbReference type="PROSITE" id="PS00678">
    <property type="entry name" value="WD_REPEATS_1"/>
    <property type="match status" value="2"/>
</dbReference>
<dbReference type="GO" id="GO:0046540">
    <property type="term" value="C:U4/U6 x U5 tri-snRNP complex"/>
    <property type="evidence" value="ECO:0007669"/>
    <property type="project" value="TreeGrafter"/>
</dbReference>
<dbReference type="SMART" id="SM00320">
    <property type="entry name" value="WD40"/>
    <property type="match status" value="3"/>
</dbReference>
<dbReference type="InterPro" id="IPR001680">
    <property type="entry name" value="WD40_rpt"/>
</dbReference>
<evidence type="ECO:0000256" key="3">
    <source>
        <dbReference type="PROSITE-ProRule" id="PRU00221"/>
    </source>
</evidence>
<keyword evidence="1 3" id="KW-0853">WD repeat</keyword>
<dbReference type="AlphaFoldDB" id="A0A820KZ47"/>
<feature type="repeat" description="WD" evidence="3">
    <location>
        <begin position="118"/>
        <end position="150"/>
    </location>
</feature>
<dbReference type="PRINTS" id="PR00320">
    <property type="entry name" value="GPROTEINBRPT"/>
</dbReference>
<comment type="caution">
    <text evidence="4">The sequence shown here is derived from an EMBL/GenBank/DDBJ whole genome shotgun (WGS) entry which is preliminary data.</text>
</comment>
<keyword evidence="2" id="KW-0677">Repeat</keyword>
<protein>
    <submittedName>
        <fullName evidence="4">Uncharacterized protein</fullName>
    </submittedName>
</protein>
<dbReference type="InterPro" id="IPR015943">
    <property type="entry name" value="WD40/YVTN_repeat-like_dom_sf"/>
</dbReference>
<feature type="repeat" description="WD" evidence="3">
    <location>
        <begin position="83"/>
        <end position="117"/>
    </location>
</feature>
<dbReference type="PANTHER" id="PTHR19846">
    <property type="entry name" value="WD40 REPEAT PROTEIN"/>
    <property type="match status" value="1"/>
</dbReference>
<dbReference type="GO" id="GO:0030621">
    <property type="term" value="F:U4 snRNA binding"/>
    <property type="evidence" value="ECO:0007669"/>
    <property type="project" value="TreeGrafter"/>
</dbReference>
<proteinExistence type="predicted"/>
<dbReference type="PROSITE" id="PS50294">
    <property type="entry name" value="WD_REPEATS_REGION"/>
    <property type="match status" value="1"/>
</dbReference>
<dbReference type="Gene3D" id="2.130.10.10">
    <property type="entry name" value="YVTN repeat-like/Quinoprotein amine dehydrogenase"/>
    <property type="match status" value="1"/>
</dbReference>
<dbReference type="Proteomes" id="UP000663881">
    <property type="component" value="Unassembled WGS sequence"/>
</dbReference>
<evidence type="ECO:0000256" key="1">
    <source>
        <dbReference type="ARBA" id="ARBA00022574"/>
    </source>
</evidence>
<name>A0A820KZ47_9BILA</name>
<dbReference type="EMBL" id="CAJOAY010021005">
    <property type="protein sequence ID" value="CAF4344757.1"/>
    <property type="molecule type" value="Genomic_DNA"/>
</dbReference>
<accession>A0A820KZ47</accession>